<dbReference type="Proteomes" id="UP001207654">
    <property type="component" value="Unassembled WGS sequence"/>
</dbReference>
<dbReference type="Gene3D" id="3.40.50.1000">
    <property type="entry name" value="HAD superfamily/HAD-like"/>
    <property type="match status" value="1"/>
</dbReference>
<evidence type="ECO:0000256" key="2">
    <source>
        <dbReference type="ARBA" id="ARBA00004818"/>
    </source>
</evidence>
<comment type="pathway">
    <text evidence="2">Organic acid metabolism; glycolate biosynthesis; glycolate from 2-phosphoglycolate: step 1/1.</text>
</comment>
<keyword evidence="6" id="KW-1185">Reference proteome</keyword>
<dbReference type="PANTHER" id="PTHR43434">
    <property type="entry name" value="PHOSPHOGLYCOLATE PHOSPHATASE"/>
    <property type="match status" value="1"/>
</dbReference>
<name>A0ABT4A4A0_9BACT</name>
<dbReference type="InterPro" id="IPR023214">
    <property type="entry name" value="HAD_sf"/>
</dbReference>
<comment type="caution">
    <text evidence="5">The sequence shown here is derived from an EMBL/GenBank/DDBJ whole genome shotgun (WGS) entry which is preliminary data.</text>
</comment>
<dbReference type="NCBIfam" id="TIGR01549">
    <property type="entry name" value="HAD-SF-IA-v1"/>
    <property type="match status" value="1"/>
</dbReference>
<dbReference type="SFLD" id="SFLDG01129">
    <property type="entry name" value="C1.5:_HAD__Beta-PGM__Phosphata"/>
    <property type="match status" value="1"/>
</dbReference>
<dbReference type="EMBL" id="JAPNKA010000001">
    <property type="protein sequence ID" value="MCY1076084.1"/>
    <property type="molecule type" value="Genomic_DNA"/>
</dbReference>
<comment type="similarity">
    <text evidence="3">Belongs to the HAD-like hydrolase superfamily. CbbY/CbbZ/Gph/YieH family.</text>
</comment>
<dbReference type="PANTHER" id="PTHR43434:SF1">
    <property type="entry name" value="PHOSPHOGLYCOLATE PHOSPHATASE"/>
    <property type="match status" value="1"/>
</dbReference>
<reference evidence="5 6" key="1">
    <citation type="submission" date="2022-11" db="EMBL/GenBank/DDBJ databases">
        <title>Minimal conservation of predation-associated metabolite biosynthetic gene clusters underscores biosynthetic potential of Myxococcota including descriptions for ten novel species: Archangium lansinium sp. nov., Myxococcus landrumus sp. nov., Nannocystis bai.</title>
        <authorList>
            <person name="Ahearne A."/>
            <person name="Stevens C."/>
            <person name="Phillips K."/>
        </authorList>
    </citation>
    <scope>NUCLEOTIDE SEQUENCE [LARGE SCALE GENOMIC DNA]</scope>
    <source>
        <strain evidence="5 6">MIWBW</strain>
    </source>
</reference>
<dbReference type="SUPFAM" id="SSF56784">
    <property type="entry name" value="HAD-like"/>
    <property type="match status" value="1"/>
</dbReference>
<evidence type="ECO:0000313" key="6">
    <source>
        <dbReference type="Proteomes" id="UP001207654"/>
    </source>
</evidence>
<dbReference type="SFLD" id="SFLDG01135">
    <property type="entry name" value="C1.5.6:_HAD__Beta-PGM__Phospha"/>
    <property type="match status" value="1"/>
</dbReference>
<keyword evidence="5" id="KW-0378">Hydrolase</keyword>
<gene>
    <name evidence="5" type="ORF">OV287_16540</name>
</gene>
<evidence type="ECO:0000256" key="4">
    <source>
        <dbReference type="ARBA" id="ARBA00013078"/>
    </source>
</evidence>
<dbReference type="SFLD" id="SFLDS00003">
    <property type="entry name" value="Haloacid_Dehalogenase"/>
    <property type="match status" value="1"/>
</dbReference>
<protein>
    <recommendedName>
        <fullName evidence="4">phosphoglycolate phosphatase</fullName>
        <ecNumber evidence="4">3.1.3.18</ecNumber>
    </recommendedName>
</protein>
<dbReference type="EC" id="3.1.3.18" evidence="4"/>
<dbReference type="InterPro" id="IPR006439">
    <property type="entry name" value="HAD-SF_hydro_IA"/>
</dbReference>
<dbReference type="GO" id="GO:0016787">
    <property type="term" value="F:hydrolase activity"/>
    <property type="evidence" value="ECO:0007669"/>
    <property type="project" value="UniProtKB-KW"/>
</dbReference>
<dbReference type="InterPro" id="IPR041492">
    <property type="entry name" value="HAD_2"/>
</dbReference>
<evidence type="ECO:0000256" key="1">
    <source>
        <dbReference type="ARBA" id="ARBA00000830"/>
    </source>
</evidence>
<proteinExistence type="inferred from homology"/>
<evidence type="ECO:0000256" key="3">
    <source>
        <dbReference type="ARBA" id="ARBA00006171"/>
    </source>
</evidence>
<dbReference type="Gene3D" id="1.10.150.240">
    <property type="entry name" value="Putative phosphatase, domain 2"/>
    <property type="match status" value="1"/>
</dbReference>
<dbReference type="RefSeq" id="WP_267534991.1">
    <property type="nucleotide sequence ID" value="NZ_JAPNKA010000001.1"/>
</dbReference>
<organism evidence="5 6">
    <name type="scientific">Archangium lansingense</name>
    <dbReference type="NCBI Taxonomy" id="2995310"/>
    <lineage>
        <taxon>Bacteria</taxon>
        <taxon>Pseudomonadati</taxon>
        <taxon>Myxococcota</taxon>
        <taxon>Myxococcia</taxon>
        <taxon>Myxococcales</taxon>
        <taxon>Cystobacterineae</taxon>
        <taxon>Archangiaceae</taxon>
        <taxon>Archangium</taxon>
    </lineage>
</organism>
<dbReference type="InterPro" id="IPR050155">
    <property type="entry name" value="HAD-like_hydrolase_sf"/>
</dbReference>
<dbReference type="InterPro" id="IPR023198">
    <property type="entry name" value="PGP-like_dom2"/>
</dbReference>
<dbReference type="InterPro" id="IPR036412">
    <property type="entry name" value="HAD-like_sf"/>
</dbReference>
<accession>A0ABT4A4A0</accession>
<dbReference type="Pfam" id="PF13419">
    <property type="entry name" value="HAD_2"/>
    <property type="match status" value="1"/>
</dbReference>
<evidence type="ECO:0000313" key="5">
    <source>
        <dbReference type="EMBL" id="MCY1076084.1"/>
    </source>
</evidence>
<sequence>MPPLPMTHPHKTIVFDLDGTLVDSLPDIISSFQYGFTSLGLPAPTDAEVRPLIGHPLEDMYAHFAPAHAASLCTVYREHYARNFVNRSRPYPGVVELLRTLRERGYSLAIATTKRTDMARRFVEALGLMPAVDYVQGTDGFPHKPAPDVIHRALAALGTADGLWMVGDTTHDIHAGKAAGLRTYGVTWGNHDAGTLATAAPDEIQPNLGRLLEHLPPLPRRGPPA</sequence>
<comment type="catalytic activity">
    <reaction evidence="1">
        <text>2-phosphoglycolate + H2O = glycolate + phosphate</text>
        <dbReference type="Rhea" id="RHEA:14369"/>
        <dbReference type="ChEBI" id="CHEBI:15377"/>
        <dbReference type="ChEBI" id="CHEBI:29805"/>
        <dbReference type="ChEBI" id="CHEBI:43474"/>
        <dbReference type="ChEBI" id="CHEBI:58033"/>
        <dbReference type="EC" id="3.1.3.18"/>
    </reaction>
</comment>